<dbReference type="AlphaFoldDB" id="A0A433SDK5"/>
<comment type="caution">
    <text evidence="2">The sequence shown here is derived from an EMBL/GenBank/DDBJ whole genome shotgun (WGS) entry which is preliminary data.</text>
</comment>
<evidence type="ECO:0000313" key="2">
    <source>
        <dbReference type="EMBL" id="RUS66812.1"/>
    </source>
</evidence>
<organism evidence="2 3">
    <name type="scientific">Saezia sanguinis</name>
    <dbReference type="NCBI Taxonomy" id="1965230"/>
    <lineage>
        <taxon>Bacteria</taxon>
        <taxon>Pseudomonadati</taxon>
        <taxon>Pseudomonadota</taxon>
        <taxon>Betaproteobacteria</taxon>
        <taxon>Burkholderiales</taxon>
        <taxon>Saeziaceae</taxon>
        <taxon>Saezia</taxon>
    </lineage>
</organism>
<keyword evidence="1 2" id="KW-0808">Transferase</keyword>
<dbReference type="InterPro" id="IPR003673">
    <property type="entry name" value="CoA-Trfase_fam_III"/>
</dbReference>
<dbReference type="PANTHER" id="PTHR48207">
    <property type="entry name" value="SUCCINATE--HYDROXYMETHYLGLUTARATE COA-TRANSFERASE"/>
    <property type="match status" value="1"/>
</dbReference>
<dbReference type="EMBL" id="PQSP01000003">
    <property type="protein sequence ID" value="RUS66812.1"/>
    <property type="molecule type" value="Genomic_DNA"/>
</dbReference>
<proteinExistence type="predicted"/>
<dbReference type="InterPro" id="IPR050483">
    <property type="entry name" value="CoA-transferase_III_domain"/>
</dbReference>
<dbReference type="Gene3D" id="3.30.1540.10">
    <property type="entry name" value="formyl-coa transferase, domain 3"/>
    <property type="match status" value="1"/>
</dbReference>
<protein>
    <submittedName>
        <fullName evidence="2">Acetyl-CoA:oxalate CoA-transferase</fullName>
        <ecNumber evidence="2">2.8.3.19</ecNumber>
    </submittedName>
</protein>
<evidence type="ECO:0000256" key="1">
    <source>
        <dbReference type="ARBA" id="ARBA00022679"/>
    </source>
</evidence>
<dbReference type="InterPro" id="IPR044855">
    <property type="entry name" value="CoA-Trfase_III_dom3_sf"/>
</dbReference>
<sequence length="409" mass="44312">MAGALSNIRVLDLSRVLAGPWCGQILADLGAEVIKVERPGSGDDTRGWGPPYLKDEEGNEFPKDSAYYLAANRNKKSVTINLSKPEGQELIRELAKKSDIFIENYKVGDMKRYGLGYEDLKKLNPGLIYCSITGFGQDGPLSSLAGYDFVVQGMGGLMSITGERDDLPGGGPQKVGVAFADIMTGVYSTIAILAALAHRNNTGEGQYIDMSLLDVQVATMANMNMNYLVSGKVPKRQGNAHANIVPYQVFNAKDGQLVLAVGNDSQFAKFCEILGHPELAEDERFKTNAGRVRNRETVVPIIQEFLMEKNVYDWIGPMEMAGVPCGAINNIAQTFEHPQVKHRGMKIELPHPLVGKVPLVASPLRLSASPVEYRTAPPTLGQHTHEVLSALTGLSEAELQALASKGITS</sequence>
<keyword evidence="3" id="KW-1185">Reference proteome</keyword>
<evidence type="ECO:0000313" key="3">
    <source>
        <dbReference type="Proteomes" id="UP000286947"/>
    </source>
</evidence>
<dbReference type="Gene3D" id="3.40.50.10540">
    <property type="entry name" value="Crotonobetainyl-coa:carnitine coa-transferase, domain 1"/>
    <property type="match status" value="1"/>
</dbReference>
<dbReference type="InterPro" id="IPR023606">
    <property type="entry name" value="CoA-Trfase_III_dom_1_sf"/>
</dbReference>
<dbReference type="PANTHER" id="PTHR48207:SF3">
    <property type="entry name" value="SUCCINATE--HYDROXYMETHYLGLUTARATE COA-TRANSFERASE"/>
    <property type="match status" value="1"/>
</dbReference>
<dbReference type="SUPFAM" id="SSF89796">
    <property type="entry name" value="CoA-transferase family III (CaiB/BaiF)"/>
    <property type="match status" value="1"/>
</dbReference>
<dbReference type="GO" id="GO:0008410">
    <property type="term" value="F:CoA-transferase activity"/>
    <property type="evidence" value="ECO:0007669"/>
    <property type="project" value="TreeGrafter"/>
</dbReference>
<dbReference type="Proteomes" id="UP000286947">
    <property type="component" value="Unassembled WGS sequence"/>
</dbReference>
<accession>A0A433SDK5</accession>
<gene>
    <name evidence="2" type="primary">uctC_1</name>
    <name evidence="2" type="ORF">CUZ56_01605</name>
</gene>
<name>A0A433SDK5_9BURK</name>
<dbReference type="OrthoDB" id="5294844at2"/>
<dbReference type="Pfam" id="PF02515">
    <property type="entry name" value="CoA_transf_3"/>
    <property type="match status" value="1"/>
</dbReference>
<dbReference type="EC" id="2.8.3.19" evidence="2"/>
<dbReference type="RefSeq" id="WP_126979817.1">
    <property type="nucleotide sequence ID" value="NZ_CAWUGC010000001.1"/>
</dbReference>
<reference evidence="2 3" key="1">
    <citation type="submission" date="2018-01" db="EMBL/GenBank/DDBJ databases">
        <title>Saezia sanguinis gen. nov., sp. nov., in the order Burkholderiales isolated from human blood.</title>
        <authorList>
            <person name="Medina-Pascual M.J."/>
            <person name="Valdezate S."/>
            <person name="Monzon S."/>
            <person name="Cuesta I."/>
            <person name="Carrasco G."/>
            <person name="Villalon P."/>
            <person name="Saez-Nieto J.A."/>
        </authorList>
    </citation>
    <scope>NUCLEOTIDE SEQUENCE [LARGE SCALE GENOMIC DNA]</scope>
    <source>
        <strain evidence="2 3">CNM695-12</strain>
    </source>
</reference>